<keyword evidence="2" id="KW-1185">Reference proteome</keyword>
<accession>A0A0D0E489</accession>
<name>A0A0D0E489_9AGAM</name>
<reference evidence="2" key="2">
    <citation type="submission" date="2015-01" db="EMBL/GenBank/DDBJ databases">
        <title>Evolutionary Origins and Diversification of the Mycorrhizal Mutualists.</title>
        <authorList>
            <consortium name="DOE Joint Genome Institute"/>
            <consortium name="Mycorrhizal Genomics Consortium"/>
            <person name="Kohler A."/>
            <person name="Kuo A."/>
            <person name="Nagy L.G."/>
            <person name="Floudas D."/>
            <person name="Copeland A."/>
            <person name="Barry K.W."/>
            <person name="Cichocki N."/>
            <person name="Veneault-Fourrey C."/>
            <person name="LaButti K."/>
            <person name="Lindquist E.A."/>
            <person name="Lipzen A."/>
            <person name="Lundell T."/>
            <person name="Morin E."/>
            <person name="Murat C."/>
            <person name="Riley R."/>
            <person name="Ohm R."/>
            <person name="Sun H."/>
            <person name="Tunlid A."/>
            <person name="Henrissat B."/>
            <person name="Grigoriev I.V."/>
            <person name="Hibbett D.S."/>
            <person name="Martin F."/>
        </authorList>
    </citation>
    <scope>NUCLEOTIDE SEQUENCE [LARGE SCALE GENOMIC DNA]</scope>
    <source>
        <strain evidence="2">Ve08.2h10</strain>
    </source>
</reference>
<dbReference type="HOGENOM" id="CLU_2782867_0_0_1"/>
<dbReference type="AlphaFoldDB" id="A0A0D0E489"/>
<evidence type="ECO:0000313" key="1">
    <source>
        <dbReference type="EMBL" id="KIK92005.1"/>
    </source>
</evidence>
<organism evidence="1 2">
    <name type="scientific">Paxillus rubicundulus Ve08.2h10</name>
    <dbReference type="NCBI Taxonomy" id="930991"/>
    <lineage>
        <taxon>Eukaryota</taxon>
        <taxon>Fungi</taxon>
        <taxon>Dikarya</taxon>
        <taxon>Basidiomycota</taxon>
        <taxon>Agaricomycotina</taxon>
        <taxon>Agaricomycetes</taxon>
        <taxon>Agaricomycetidae</taxon>
        <taxon>Boletales</taxon>
        <taxon>Paxilineae</taxon>
        <taxon>Paxillaceae</taxon>
        <taxon>Paxillus</taxon>
    </lineage>
</organism>
<reference evidence="1 2" key="1">
    <citation type="submission" date="2014-04" db="EMBL/GenBank/DDBJ databases">
        <authorList>
            <consortium name="DOE Joint Genome Institute"/>
            <person name="Kuo A."/>
            <person name="Kohler A."/>
            <person name="Jargeat P."/>
            <person name="Nagy L.G."/>
            <person name="Floudas D."/>
            <person name="Copeland A."/>
            <person name="Barry K.W."/>
            <person name="Cichocki N."/>
            <person name="Veneault-Fourrey C."/>
            <person name="LaButti K."/>
            <person name="Lindquist E.A."/>
            <person name="Lipzen A."/>
            <person name="Lundell T."/>
            <person name="Morin E."/>
            <person name="Murat C."/>
            <person name="Sun H."/>
            <person name="Tunlid A."/>
            <person name="Henrissat B."/>
            <person name="Grigoriev I.V."/>
            <person name="Hibbett D.S."/>
            <person name="Martin F."/>
            <person name="Nordberg H.P."/>
            <person name="Cantor M.N."/>
            <person name="Hua S.X."/>
        </authorList>
    </citation>
    <scope>NUCLEOTIDE SEQUENCE [LARGE SCALE GENOMIC DNA]</scope>
    <source>
        <strain evidence="1 2">Ve08.2h10</strain>
    </source>
</reference>
<proteinExistence type="predicted"/>
<protein>
    <submittedName>
        <fullName evidence="1">Unplaced genomic scaffold scaffold_503, whole genome shotgun sequence</fullName>
    </submittedName>
</protein>
<gene>
    <name evidence="1" type="ORF">PAXRUDRAFT_148231</name>
</gene>
<sequence>CDRPCDSEETVPVTLLHPVFGKFLDDCQTYEITAKDNATIERRMRQAMPCLHDGGLTRSARHFKAMASI</sequence>
<evidence type="ECO:0000313" key="2">
    <source>
        <dbReference type="Proteomes" id="UP000054538"/>
    </source>
</evidence>
<dbReference type="InParanoid" id="A0A0D0E489"/>
<dbReference type="Proteomes" id="UP000054538">
    <property type="component" value="Unassembled WGS sequence"/>
</dbReference>
<feature type="non-terminal residue" evidence="1">
    <location>
        <position position="1"/>
    </location>
</feature>
<dbReference type="EMBL" id="KN825325">
    <property type="protein sequence ID" value="KIK92005.1"/>
    <property type="molecule type" value="Genomic_DNA"/>
</dbReference>
<dbReference type="OrthoDB" id="2427869at2759"/>
<dbReference type="STRING" id="930991.A0A0D0E489"/>